<organism evidence="2 3">
    <name type="scientific">Sphingobacterium oryzagri</name>
    <dbReference type="NCBI Taxonomy" id="3025669"/>
    <lineage>
        <taxon>Bacteria</taxon>
        <taxon>Pseudomonadati</taxon>
        <taxon>Bacteroidota</taxon>
        <taxon>Sphingobacteriia</taxon>
        <taxon>Sphingobacteriales</taxon>
        <taxon>Sphingobacteriaceae</taxon>
        <taxon>Sphingobacterium</taxon>
    </lineage>
</organism>
<dbReference type="InterPro" id="IPR029044">
    <property type="entry name" value="Nucleotide-diphossugar_trans"/>
</dbReference>
<dbReference type="EMBL" id="CP117880">
    <property type="protein sequence ID" value="WDF68356.1"/>
    <property type="molecule type" value="Genomic_DNA"/>
</dbReference>
<dbReference type="Proteomes" id="UP001221558">
    <property type="component" value="Chromosome"/>
</dbReference>
<dbReference type="EC" id="2.4.-.-" evidence="2"/>
<keyword evidence="2" id="KW-0328">Glycosyltransferase</keyword>
<proteinExistence type="predicted"/>
<dbReference type="PANTHER" id="PTHR43685">
    <property type="entry name" value="GLYCOSYLTRANSFERASE"/>
    <property type="match status" value="1"/>
</dbReference>
<evidence type="ECO:0000313" key="3">
    <source>
        <dbReference type="Proteomes" id="UP001221558"/>
    </source>
</evidence>
<reference evidence="2 3" key="1">
    <citation type="submission" date="2023-02" db="EMBL/GenBank/DDBJ databases">
        <title>Genome sequence of Sphingobacterium sp. KACC 22765.</title>
        <authorList>
            <person name="Kim S."/>
            <person name="Heo J."/>
            <person name="Kwon S.-W."/>
        </authorList>
    </citation>
    <scope>NUCLEOTIDE SEQUENCE [LARGE SCALE GENOMIC DNA]</scope>
    <source>
        <strain evidence="2 3">KACC 22765</strain>
    </source>
</reference>
<evidence type="ECO:0000313" key="2">
    <source>
        <dbReference type="EMBL" id="WDF68356.1"/>
    </source>
</evidence>
<keyword evidence="2" id="KW-0808">Transferase</keyword>
<accession>A0ABY7WFF9</accession>
<dbReference type="GO" id="GO:0016757">
    <property type="term" value="F:glycosyltransferase activity"/>
    <property type="evidence" value="ECO:0007669"/>
    <property type="project" value="UniProtKB-KW"/>
</dbReference>
<gene>
    <name evidence="2" type="ORF">PQ465_18940</name>
</gene>
<feature type="domain" description="Glycosyltransferase 2-like" evidence="1">
    <location>
        <begin position="10"/>
        <end position="119"/>
    </location>
</feature>
<keyword evidence="3" id="KW-1185">Reference proteome</keyword>
<dbReference type="RefSeq" id="WP_274267089.1">
    <property type="nucleotide sequence ID" value="NZ_CP117880.1"/>
</dbReference>
<dbReference type="InterPro" id="IPR001173">
    <property type="entry name" value="Glyco_trans_2-like"/>
</dbReference>
<dbReference type="PANTHER" id="PTHR43685:SF2">
    <property type="entry name" value="GLYCOSYLTRANSFERASE 2-LIKE DOMAIN-CONTAINING PROTEIN"/>
    <property type="match status" value="1"/>
</dbReference>
<name>A0ABY7WFF9_9SPHI</name>
<dbReference type="Gene3D" id="3.90.550.10">
    <property type="entry name" value="Spore Coat Polysaccharide Biosynthesis Protein SpsA, Chain A"/>
    <property type="match status" value="1"/>
</dbReference>
<dbReference type="Pfam" id="PF00535">
    <property type="entry name" value="Glycos_transf_2"/>
    <property type="match status" value="1"/>
</dbReference>
<sequence>MKKQSLSTVSVIVPNYNHAPFLEQRISSILAQTYADFELLILDDCSTDNSRAIIDQYESHPKVSHVVYNQENAGSTFKQWQKGIALAEGEWIWIAESDDWAEPNFLEELMRAVSDQPRVNLAFAQLYLVYEDSAYVSARYEGRALQEKIDGEAFVKEKMLPFLAIWNASQAIFRKSAYYNVSSEYLKYKFCGDWVFWSEVSLQGEVLISGKFLSYFRKHGLDVTSKATKSGLRFKEELNVLIYLNKLLDGFVKQKDIFAFHFSNFYSVRRLLPKASYHEIHSLYKKQLSVQKRIGKQARAILGELWRR</sequence>
<evidence type="ECO:0000259" key="1">
    <source>
        <dbReference type="Pfam" id="PF00535"/>
    </source>
</evidence>
<dbReference type="InterPro" id="IPR050834">
    <property type="entry name" value="Glycosyltransf_2"/>
</dbReference>
<dbReference type="SUPFAM" id="SSF53448">
    <property type="entry name" value="Nucleotide-diphospho-sugar transferases"/>
    <property type="match status" value="1"/>
</dbReference>
<protein>
    <submittedName>
        <fullName evidence="2">Glycosyltransferase</fullName>
        <ecNumber evidence="2">2.4.-.-</ecNumber>
    </submittedName>
</protein>